<sequence length="262" mass="28406">MDEFKNKVVLVTGASGGMGEKIACNFAKKGAFLTLCGRDQEKLSKVAKKCEEEGAPKASEFQVITICADLVKVENVDRIVEETVSKLGQIDVLINNAGYGITGDIETAKVEDFDKLFAVNVKAPFYLTQQCVPHLKKTKGCIVNTSSLVTTVCRTYVLHHSMGKCAIDHLTKSSALSLAKYGIRVNSVNPGVTKTDFFERMVGPEGAKKIIENAHALHPLGETCLEPQEVADTVLYLASNGARCITGICLETARGRNAMYTR</sequence>
<dbReference type="GeneTree" id="ENSGT00940000164675"/>
<dbReference type="PANTHER" id="PTHR43975:SF2">
    <property type="entry name" value="EG:BACR7A4.14 PROTEIN-RELATED"/>
    <property type="match status" value="1"/>
</dbReference>
<dbReference type="FunFam" id="3.40.50.720:FF:000084">
    <property type="entry name" value="Short-chain dehydrogenase reductase"/>
    <property type="match status" value="1"/>
</dbReference>
<dbReference type="EMBL" id="EAAA01001492">
    <property type="status" value="NOT_ANNOTATED_CDS"/>
    <property type="molecule type" value="Genomic_DNA"/>
</dbReference>
<evidence type="ECO:0000313" key="3">
    <source>
        <dbReference type="Proteomes" id="UP000008144"/>
    </source>
</evidence>
<evidence type="ECO:0000256" key="1">
    <source>
        <dbReference type="RuleBase" id="RU000363"/>
    </source>
</evidence>
<dbReference type="InterPro" id="IPR036291">
    <property type="entry name" value="NAD(P)-bd_dom_sf"/>
</dbReference>
<dbReference type="OMA" id="CLMLPLD"/>
<dbReference type="Pfam" id="PF00106">
    <property type="entry name" value="adh_short"/>
    <property type="match status" value="1"/>
</dbReference>
<proteinExistence type="inferred from homology"/>
<gene>
    <name evidence="2" type="primary">LOC100182236</name>
</gene>
<evidence type="ECO:0000313" key="2">
    <source>
        <dbReference type="Ensembl" id="ENSCINP00000021829.2"/>
    </source>
</evidence>
<reference evidence="2" key="3">
    <citation type="submission" date="2025-08" db="UniProtKB">
        <authorList>
            <consortium name="Ensembl"/>
        </authorList>
    </citation>
    <scope>IDENTIFICATION</scope>
</reference>
<dbReference type="SUPFAM" id="SSF51735">
    <property type="entry name" value="NAD(P)-binding Rossmann-fold domains"/>
    <property type="match status" value="1"/>
</dbReference>
<reference evidence="2" key="2">
    <citation type="journal article" date="2008" name="Genome Biol.">
        <title>Improved genome assembly and evidence-based global gene model set for the chordate Ciona intestinalis: new insight into intron and operon populations.</title>
        <authorList>
            <person name="Satou Y."/>
            <person name="Mineta K."/>
            <person name="Ogasawara M."/>
            <person name="Sasakura Y."/>
            <person name="Shoguchi E."/>
            <person name="Ueno K."/>
            <person name="Yamada L."/>
            <person name="Matsumoto J."/>
            <person name="Wasserscheid J."/>
            <person name="Dewar K."/>
            <person name="Wiley G.B."/>
            <person name="Macmil S.L."/>
            <person name="Roe B.A."/>
            <person name="Zeller R.W."/>
            <person name="Hastings K.E."/>
            <person name="Lemaire P."/>
            <person name="Lindquist E."/>
            <person name="Endo T."/>
            <person name="Hotta K."/>
            <person name="Inaba K."/>
        </authorList>
    </citation>
    <scope>NUCLEOTIDE SEQUENCE [LARGE SCALE GENOMIC DNA]</scope>
    <source>
        <strain evidence="2">wild type</strain>
    </source>
</reference>
<reference evidence="2" key="4">
    <citation type="submission" date="2025-09" db="UniProtKB">
        <authorList>
            <consortium name="Ensembl"/>
        </authorList>
    </citation>
    <scope>IDENTIFICATION</scope>
</reference>
<dbReference type="PRINTS" id="PR00081">
    <property type="entry name" value="GDHRDH"/>
</dbReference>
<comment type="similarity">
    <text evidence="1">Belongs to the short-chain dehydrogenases/reductases (SDR) family.</text>
</comment>
<dbReference type="InParanoid" id="F7AWY7"/>
<dbReference type="AlphaFoldDB" id="F7AWY7"/>
<keyword evidence="3" id="KW-1185">Reference proteome</keyword>
<dbReference type="InterPro" id="IPR002347">
    <property type="entry name" value="SDR_fam"/>
</dbReference>
<name>F7AWY7_CIOIN</name>
<dbReference type="Ensembl" id="ENSCINT00000022075.2">
    <property type="protein sequence ID" value="ENSCINP00000021829.2"/>
    <property type="gene ID" value="ENSCING00000011421.2"/>
</dbReference>
<dbReference type="PRINTS" id="PR00080">
    <property type="entry name" value="SDRFAMILY"/>
</dbReference>
<accession>F7AWY7</accession>
<dbReference type="Gene3D" id="3.40.50.720">
    <property type="entry name" value="NAD(P)-binding Rossmann-like Domain"/>
    <property type="match status" value="1"/>
</dbReference>
<reference evidence="3" key="1">
    <citation type="journal article" date="2002" name="Science">
        <title>The draft genome of Ciona intestinalis: insights into chordate and vertebrate origins.</title>
        <authorList>
            <person name="Dehal P."/>
            <person name="Satou Y."/>
            <person name="Campbell R.K."/>
            <person name="Chapman J."/>
            <person name="Degnan B."/>
            <person name="De Tomaso A."/>
            <person name="Davidson B."/>
            <person name="Di Gregorio A."/>
            <person name="Gelpke M."/>
            <person name="Goodstein D.M."/>
            <person name="Harafuji N."/>
            <person name="Hastings K.E."/>
            <person name="Ho I."/>
            <person name="Hotta K."/>
            <person name="Huang W."/>
            <person name="Kawashima T."/>
            <person name="Lemaire P."/>
            <person name="Martinez D."/>
            <person name="Meinertzhagen I.A."/>
            <person name="Necula S."/>
            <person name="Nonaka M."/>
            <person name="Putnam N."/>
            <person name="Rash S."/>
            <person name="Saiga H."/>
            <person name="Satake M."/>
            <person name="Terry A."/>
            <person name="Yamada L."/>
            <person name="Wang H.G."/>
            <person name="Awazu S."/>
            <person name="Azumi K."/>
            <person name="Boore J."/>
            <person name="Branno M."/>
            <person name="Chin-Bow S."/>
            <person name="DeSantis R."/>
            <person name="Doyle S."/>
            <person name="Francino P."/>
            <person name="Keys D.N."/>
            <person name="Haga S."/>
            <person name="Hayashi H."/>
            <person name="Hino K."/>
            <person name="Imai K.S."/>
            <person name="Inaba K."/>
            <person name="Kano S."/>
            <person name="Kobayashi K."/>
            <person name="Kobayashi M."/>
            <person name="Lee B.I."/>
            <person name="Makabe K.W."/>
            <person name="Manohar C."/>
            <person name="Matassi G."/>
            <person name="Medina M."/>
            <person name="Mochizuki Y."/>
            <person name="Mount S."/>
            <person name="Morishita T."/>
            <person name="Miura S."/>
            <person name="Nakayama A."/>
            <person name="Nishizaka S."/>
            <person name="Nomoto H."/>
            <person name="Ohta F."/>
            <person name="Oishi K."/>
            <person name="Rigoutsos I."/>
            <person name="Sano M."/>
            <person name="Sasaki A."/>
            <person name="Sasakura Y."/>
            <person name="Shoguchi E."/>
            <person name="Shin-i T."/>
            <person name="Spagnuolo A."/>
            <person name="Stainier D."/>
            <person name="Suzuki M.M."/>
            <person name="Tassy O."/>
            <person name="Takatori N."/>
            <person name="Tokuoka M."/>
            <person name="Yagi K."/>
            <person name="Yoshizaki F."/>
            <person name="Wada S."/>
            <person name="Zhang C."/>
            <person name="Hyatt P.D."/>
            <person name="Larimer F."/>
            <person name="Detter C."/>
            <person name="Doggett N."/>
            <person name="Glavina T."/>
            <person name="Hawkins T."/>
            <person name="Richardson P."/>
            <person name="Lucas S."/>
            <person name="Kohara Y."/>
            <person name="Levine M."/>
            <person name="Satoh N."/>
            <person name="Rokhsar D.S."/>
        </authorList>
    </citation>
    <scope>NUCLEOTIDE SEQUENCE [LARGE SCALE GENOMIC DNA]</scope>
</reference>
<dbReference type="Proteomes" id="UP000008144">
    <property type="component" value="Chromosome 2"/>
</dbReference>
<organism evidence="2 3">
    <name type="scientific">Ciona intestinalis</name>
    <name type="common">Transparent sea squirt</name>
    <name type="synonym">Ascidia intestinalis</name>
    <dbReference type="NCBI Taxonomy" id="7719"/>
    <lineage>
        <taxon>Eukaryota</taxon>
        <taxon>Metazoa</taxon>
        <taxon>Chordata</taxon>
        <taxon>Tunicata</taxon>
        <taxon>Ascidiacea</taxon>
        <taxon>Phlebobranchia</taxon>
        <taxon>Cionidae</taxon>
        <taxon>Ciona</taxon>
    </lineage>
</organism>
<protein>
    <submittedName>
        <fullName evidence="2">Uncharacterized oxidoreductase TM_0325</fullName>
    </submittedName>
</protein>
<dbReference type="PANTHER" id="PTHR43975">
    <property type="entry name" value="ZGC:101858"/>
    <property type="match status" value="1"/>
</dbReference>